<reference evidence="1 2" key="1">
    <citation type="submission" date="2015-07" db="EMBL/GenBank/DDBJ databases">
        <title>Emmonsia species relationships and genome sequence.</title>
        <authorList>
            <person name="Cuomo C.A."/>
            <person name="Schwartz I.S."/>
            <person name="Kenyon C."/>
            <person name="de Hoog G.S."/>
            <person name="Govender N.P."/>
            <person name="Botha A."/>
            <person name="Moreno L."/>
            <person name="de Vries M."/>
            <person name="Munoz J.F."/>
            <person name="Stielow J.B."/>
        </authorList>
    </citation>
    <scope>NUCLEOTIDE SEQUENCE [LARGE SCALE GENOMIC DNA]</scope>
    <source>
        <strain evidence="1 2">CBS 136260</strain>
    </source>
</reference>
<gene>
    <name evidence="1" type="ORF">ACJ72_05990</name>
</gene>
<name>A0A1B7NSF7_9EURO</name>
<evidence type="ECO:0000313" key="2">
    <source>
        <dbReference type="Proteomes" id="UP000091918"/>
    </source>
</evidence>
<dbReference type="EMBL" id="LGUA01000930">
    <property type="protein sequence ID" value="OAX79691.1"/>
    <property type="molecule type" value="Genomic_DNA"/>
</dbReference>
<evidence type="ECO:0000313" key="1">
    <source>
        <dbReference type="EMBL" id="OAX79691.1"/>
    </source>
</evidence>
<proteinExistence type="predicted"/>
<dbReference type="AlphaFoldDB" id="A0A1B7NSF7"/>
<keyword evidence="2" id="KW-1185">Reference proteome</keyword>
<comment type="caution">
    <text evidence="1">The sequence shown here is derived from an EMBL/GenBank/DDBJ whole genome shotgun (WGS) entry which is preliminary data.</text>
</comment>
<dbReference type="Proteomes" id="UP000091918">
    <property type="component" value="Unassembled WGS sequence"/>
</dbReference>
<organism evidence="1 2">
    <name type="scientific">Emergomyces africanus</name>
    <dbReference type="NCBI Taxonomy" id="1955775"/>
    <lineage>
        <taxon>Eukaryota</taxon>
        <taxon>Fungi</taxon>
        <taxon>Dikarya</taxon>
        <taxon>Ascomycota</taxon>
        <taxon>Pezizomycotina</taxon>
        <taxon>Eurotiomycetes</taxon>
        <taxon>Eurotiomycetidae</taxon>
        <taxon>Onygenales</taxon>
        <taxon>Ajellomycetaceae</taxon>
        <taxon>Emergomyces</taxon>
    </lineage>
</organism>
<dbReference type="OrthoDB" id="2108at2759"/>
<protein>
    <submittedName>
        <fullName evidence="1">Uncharacterized protein</fullName>
    </submittedName>
</protein>
<dbReference type="STRING" id="1658172.A0A1B7NSF7"/>
<sequence>MMKNAIALLRQDWGRNRSRSFSPTDVEPHERNLSCRSSIIREAMNIEHVDTNDFASAGSYLDGGADGPFQEEAILILEPSLVRAETKVVQDHFRDKLV</sequence>
<accession>A0A1B7NSF7</accession>